<accession>A0A9E8S8S3</accession>
<dbReference type="Pfam" id="PF00440">
    <property type="entry name" value="TetR_N"/>
    <property type="match status" value="1"/>
</dbReference>
<dbReference type="SUPFAM" id="SSF48498">
    <property type="entry name" value="Tetracyclin repressor-like, C-terminal domain"/>
    <property type="match status" value="1"/>
</dbReference>
<dbReference type="Gene3D" id="1.10.357.10">
    <property type="entry name" value="Tetracycline Repressor, domain 2"/>
    <property type="match status" value="1"/>
</dbReference>
<dbReference type="GO" id="GO:0003700">
    <property type="term" value="F:DNA-binding transcription factor activity"/>
    <property type="evidence" value="ECO:0007669"/>
    <property type="project" value="TreeGrafter"/>
</dbReference>
<dbReference type="SUPFAM" id="SSF46689">
    <property type="entry name" value="Homeodomain-like"/>
    <property type="match status" value="1"/>
</dbReference>
<dbReference type="GO" id="GO:0000976">
    <property type="term" value="F:transcription cis-regulatory region binding"/>
    <property type="evidence" value="ECO:0007669"/>
    <property type="project" value="TreeGrafter"/>
</dbReference>
<reference evidence="6" key="1">
    <citation type="submission" date="2022-11" db="EMBL/GenBank/DDBJ databases">
        <title>Description of Microcella daejonensis nov. sp, isolated from riverside soil.</title>
        <authorList>
            <person name="Molina K.M."/>
            <person name="Kim S.B."/>
        </authorList>
    </citation>
    <scope>NUCLEOTIDE SEQUENCE</scope>
    <source>
        <strain evidence="6">MMS21-STM12</strain>
    </source>
</reference>
<dbReference type="RefSeq" id="WP_267780429.1">
    <property type="nucleotide sequence ID" value="NZ_CP113089.1"/>
</dbReference>
<evidence type="ECO:0000313" key="7">
    <source>
        <dbReference type="Proteomes" id="UP001164706"/>
    </source>
</evidence>
<dbReference type="InterPro" id="IPR001647">
    <property type="entry name" value="HTH_TetR"/>
</dbReference>
<keyword evidence="3" id="KW-0804">Transcription</keyword>
<dbReference type="KEGG" id="mdb:OVN18_09175"/>
<dbReference type="InterPro" id="IPR050109">
    <property type="entry name" value="HTH-type_TetR-like_transc_reg"/>
</dbReference>
<gene>
    <name evidence="6" type="ORF">OVN18_09175</name>
</gene>
<dbReference type="PRINTS" id="PR00455">
    <property type="entry name" value="HTHTETR"/>
</dbReference>
<evidence type="ECO:0000256" key="3">
    <source>
        <dbReference type="ARBA" id="ARBA00023163"/>
    </source>
</evidence>
<dbReference type="InterPro" id="IPR036271">
    <property type="entry name" value="Tet_transcr_reg_TetR-rel_C_sf"/>
</dbReference>
<evidence type="ECO:0000256" key="1">
    <source>
        <dbReference type="ARBA" id="ARBA00023015"/>
    </source>
</evidence>
<evidence type="ECO:0000259" key="5">
    <source>
        <dbReference type="PROSITE" id="PS50977"/>
    </source>
</evidence>
<evidence type="ECO:0000256" key="2">
    <source>
        <dbReference type="ARBA" id="ARBA00023125"/>
    </source>
</evidence>
<feature type="DNA-binding region" description="H-T-H motif" evidence="4">
    <location>
        <begin position="29"/>
        <end position="48"/>
    </location>
</feature>
<organism evidence="6 7">
    <name type="scientific">Microcella daejeonensis</name>
    <dbReference type="NCBI Taxonomy" id="2994971"/>
    <lineage>
        <taxon>Bacteria</taxon>
        <taxon>Bacillati</taxon>
        <taxon>Actinomycetota</taxon>
        <taxon>Actinomycetes</taxon>
        <taxon>Micrococcales</taxon>
        <taxon>Microbacteriaceae</taxon>
        <taxon>Microcella</taxon>
    </lineage>
</organism>
<dbReference type="Gene3D" id="1.10.10.60">
    <property type="entry name" value="Homeodomain-like"/>
    <property type="match status" value="1"/>
</dbReference>
<keyword evidence="2 4" id="KW-0238">DNA-binding</keyword>
<dbReference type="AlphaFoldDB" id="A0A9E8S8S3"/>
<keyword evidence="1" id="KW-0805">Transcription regulation</keyword>
<feature type="domain" description="HTH tetR-type" evidence="5">
    <location>
        <begin position="6"/>
        <end position="66"/>
    </location>
</feature>
<protein>
    <submittedName>
        <fullName evidence="6">TetR/AcrR family transcriptional regulator</fullName>
    </submittedName>
</protein>
<dbReference type="Proteomes" id="UP001164706">
    <property type="component" value="Chromosome"/>
</dbReference>
<evidence type="ECO:0000256" key="4">
    <source>
        <dbReference type="PROSITE-ProRule" id="PRU00335"/>
    </source>
</evidence>
<dbReference type="EMBL" id="CP113089">
    <property type="protein sequence ID" value="WAB80736.1"/>
    <property type="molecule type" value="Genomic_DNA"/>
</dbReference>
<evidence type="ECO:0000313" key="6">
    <source>
        <dbReference type="EMBL" id="WAB80736.1"/>
    </source>
</evidence>
<dbReference type="PROSITE" id="PS50977">
    <property type="entry name" value="HTH_TETR_2"/>
    <property type="match status" value="1"/>
</dbReference>
<sequence>MDPRAERTRATVLQAAGGLLIDEGLTAVTHSRVAEVSGIARRTLYRHWPTSAQLLHDVMATASYPTYALTGDLATDVEQHLRQLREALDNGPLAYILLALGERAASDPAMHELRAALVAEGCRPLRQLLRAHGIREAQLDDAVDELEGPLLSSALLHGRPVGGSVLQRMVTRAVELAEPGAARTP</sequence>
<dbReference type="PANTHER" id="PTHR30055:SF234">
    <property type="entry name" value="HTH-TYPE TRANSCRIPTIONAL REGULATOR BETI"/>
    <property type="match status" value="1"/>
</dbReference>
<keyword evidence="7" id="KW-1185">Reference proteome</keyword>
<dbReference type="PANTHER" id="PTHR30055">
    <property type="entry name" value="HTH-TYPE TRANSCRIPTIONAL REGULATOR RUTR"/>
    <property type="match status" value="1"/>
</dbReference>
<name>A0A9E8S8S3_9MICO</name>
<proteinExistence type="predicted"/>
<dbReference type="InterPro" id="IPR009057">
    <property type="entry name" value="Homeodomain-like_sf"/>
</dbReference>